<dbReference type="PIRSF" id="PIRSF006004">
    <property type="entry name" value="CHP00048"/>
    <property type="match status" value="1"/>
</dbReference>
<dbReference type="InterPro" id="IPR004383">
    <property type="entry name" value="rRNA_lsu_MTrfase_RlmN/Cfr"/>
</dbReference>
<dbReference type="InterPro" id="IPR048641">
    <property type="entry name" value="RlmN_N"/>
</dbReference>
<feature type="binding site" evidence="13">
    <location>
        <position position="193"/>
    </location>
    <ligand>
        <name>S-adenosyl-L-methionine</name>
        <dbReference type="ChEBI" id="CHEBI:59789"/>
    </ligand>
</feature>
<gene>
    <name evidence="13" type="primary">rlmN</name>
    <name evidence="15" type="ORF">SAMN05421790_101633</name>
</gene>
<dbReference type="OrthoDB" id="9793973at2"/>
<keyword evidence="12 13" id="KW-1015">Disulfide bond</keyword>
<dbReference type="SFLD" id="SFLDF00275">
    <property type="entry name" value="adenosine_C2_methyltransferase"/>
    <property type="match status" value="1"/>
</dbReference>
<evidence type="ECO:0000256" key="1">
    <source>
        <dbReference type="ARBA" id="ARBA00004496"/>
    </source>
</evidence>
<keyword evidence="2 13" id="KW-0004">4Fe-4S</keyword>
<dbReference type="NCBIfam" id="TIGR00048">
    <property type="entry name" value="rRNA_mod_RlmN"/>
    <property type="match status" value="1"/>
</dbReference>
<feature type="binding site" evidence="13">
    <location>
        <position position="118"/>
    </location>
    <ligand>
        <name>[4Fe-4S] cluster</name>
        <dbReference type="ChEBI" id="CHEBI:49883"/>
        <note>4Fe-4S-S-AdoMet</note>
    </ligand>
</feature>
<keyword evidence="6 13" id="KW-0808">Transferase</keyword>
<evidence type="ECO:0000256" key="8">
    <source>
        <dbReference type="ARBA" id="ARBA00022694"/>
    </source>
</evidence>
<dbReference type="GO" id="GO:0046872">
    <property type="term" value="F:metal ion binding"/>
    <property type="evidence" value="ECO:0007669"/>
    <property type="project" value="UniProtKB-KW"/>
</dbReference>
<dbReference type="HAMAP" id="MF_01849">
    <property type="entry name" value="RNA_methyltr_RlmN"/>
    <property type="match status" value="1"/>
</dbReference>
<evidence type="ECO:0000256" key="7">
    <source>
        <dbReference type="ARBA" id="ARBA00022691"/>
    </source>
</evidence>
<comment type="caution">
    <text evidence="13">Lacks conserved residue(s) required for the propagation of feature annotation.</text>
</comment>
<dbReference type="InterPro" id="IPR007197">
    <property type="entry name" value="rSAM"/>
</dbReference>
<dbReference type="PROSITE" id="PS51918">
    <property type="entry name" value="RADICAL_SAM"/>
    <property type="match status" value="1"/>
</dbReference>
<dbReference type="RefSeq" id="WP_009708997.1">
    <property type="nucleotide sequence ID" value="NZ_CP048103.1"/>
</dbReference>
<evidence type="ECO:0000256" key="10">
    <source>
        <dbReference type="ARBA" id="ARBA00023004"/>
    </source>
</evidence>
<dbReference type="EMBL" id="FTOD01000001">
    <property type="protein sequence ID" value="SIS43374.1"/>
    <property type="molecule type" value="Genomic_DNA"/>
</dbReference>
<dbReference type="CDD" id="cd01335">
    <property type="entry name" value="Radical_SAM"/>
    <property type="match status" value="1"/>
</dbReference>
<comment type="subcellular location">
    <subcellularLocation>
        <location evidence="1 13">Cytoplasm</location>
    </subcellularLocation>
</comment>
<evidence type="ECO:0000259" key="14">
    <source>
        <dbReference type="PROSITE" id="PS51918"/>
    </source>
</evidence>
<dbReference type="GO" id="GO:0051539">
    <property type="term" value="F:4 iron, 4 sulfur cluster binding"/>
    <property type="evidence" value="ECO:0007669"/>
    <property type="project" value="UniProtKB-UniRule"/>
</dbReference>
<dbReference type="SUPFAM" id="SSF102114">
    <property type="entry name" value="Radical SAM enzymes"/>
    <property type="match status" value="1"/>
</dbReference>
<feature type="active site" description="Proton acceptor" evidence="13">
    <location>
        <position position="91"/>
    </location>
</feature>
<dbReference type="InterPro" id="IPR027492">
    <property type="entry name" value="RNA_MTrfase_RlmN"/>
</dbReference>
<dbReference type="FunFam" id="3.20.20.70:FF:000014">
    <property type="entry name" value="Probable dual-specificity RNA methyltransferase RlmN"/>
    <property type="match status" value="1"/>
</dbReference>
<evidence type="ECO:0000256" key="12">
    <source>
        <dbReference type="ARBA" id="ARBA00023157"/>
    </source>
</evidence>
<dbReference type="GO" id="GO:0000049">
    <property type="term" value="F:tRNA binding"/>
    <property type="evidence" value="ECO:0007669"/>
    <property type="project" value="UniProtKB-UniRule"/>
</dbReference>
<reference evidence="16" key="1">
    <citation type="submission" date="2017-01" db="EMBL/GenBank/DDBJ databases">
        <authorList>
            <person name="Varghese N."/>
            <person name="Submissions S."/>
        </authorList>
    </citation>
    <scope>NUCLEOTIDE SEQUENCE [LARGE SCALE GENOMIC DNA]</scope>
    <source>
        <strain evidence="16">DSM 45196</strain>
    </source>
</reference>
<dbReference type="Pfam" id="PF04055">
    <property type="entry name" value="Radical_SAM"/>
    <property type="match status" value="1"/>
</dbReference>
<evidence type="ECO:0000256" key="13">
    <source>
        <dbReference type="HAMAP-Rule" id="MF_01849"/>
    </source>
</evidence>
<evidence type="ECO:0000256" key="9">
    <source>
        <dbReference type="ARBA" id="ARBA00022723"/>
    </source>
</evidence>
<feature type="binding site" evidence="13">
    <location>
        <position position="115"/>
    </location>
    <ligand>
        <name>[4Fe-4S] cluster</name>
        <dbReference type="ChEBI" id="CHEBI:49883"/>
        <note>4Fe-4S-S-AdoMet</note>
    </ligand>
</feature>
<comment type="catalytic activity">
    <reaction evidence="13">
        <text>adenosine(37) in tRNA + 2 reduced [2Fe-2S]-[ferredoxin] + 2 S-adenosyl-L-methionine = 2-methyladenosine(37) in tRNA + 5'-deoxyadenosine + L-methionine + 2 oxidized [2Fe-2S]-[ferredoxin] + S-adenosyl-L-homocysteine</text>
        <dbReference type="Rhea" id="RHEA:43332"/>
        <dbReference type="Rhea" id="RHEA-COMP:10000"/>
        <dbReference type="Rhea" id="RHEA-COMP:10001"/>
        <dbReference type="Rhea" id="RHEA-COMP:10162"/>
        <dbReference type="Rhea" id="RHEA-COMP:10485"/>
        <dbReference type="ChEBI" id="CHEBI:17319"/>
        <dbReference type="ChEBI" id="CHEBI:33737"/>
        <dbReference type="ChEBI" id="CHEBI:33738"/>
        <dbReference type="ChEBI" id="CHEBI:57844"/>
        <dbReference type="ChEBI" id="CHEBI:57856"/>
        <dbReference type="ChEBI" id="CHEBI:59789"/>
        <dbReference type="ChEBI" id="CHEBI:74411"/>
        <dbReference type="ChEBI" id="CHEBI:74497"/>
        <dbReference type="EC" id="2.1.1.192"/>
    </reaction>
</comment>
<dbReference type="PANTHER" id="PTHR30544:SF5">
    <property type="entry name" value="RADICAL SAM CORE DOMAIN-CONTAINING PROTEIN"/>
    <property type="match status" value="1"/>
</dbReference>
<organism evidence="15 16">
    <name type="scientific">Kroppenstedtia eburnea</name>
    <dbReference type="NCBI Taxonomy" id="714067"/>
    <lineage>
        <taxon>Bacteria</taxon>
        <taxon>Bacillati</taxon>
        <taxon>Bacillota</taxon>
        <taxon>Bacilli</taxon>
        <taxon>Bacillales</taxon>
        <taxon>Thermoactinomycetaceae</taxon>
        <taxon>Kroppenstedtia</taxon>
    </lineage>
</organism>
<feature type="binding site" evidence="13">
    <location>
        <begin position="216"/>
        <end position="218"/>
    </location>
    <ligand>
        <name>S-adenosyl-L-methionine</name>
        <dbReference type="ChEBI" id="CHEBI:59789"/>
    </ligand>
</feature>
<dbReference type="GO" id="GO:0019843">
    <property type="term" value="F:rRNA binding"/>
    <property type="evidence" value="ECO:0007669"/>
    <property type="project" value="UniProtKB-UniRule"/>
</dbReference>
<comment type="cofactor">
    <cofactor evidence="13">
        <name>[4Fe-4S] cluster</name>
        <dbReference type="ChEBI" id="CHEBI:49883"/>
    </cofactor>
    <text evidence="13">Binds 1 [4Fe-4S] cluster. The cluster is coordinated with 3 cysteines and an exchangeable S-adenosyl-L-methionine.</text>
</comment>
<dbReference type="PANTHER" id="PTHR30544">
    <property type="entry name" value="23S RRNA METHYLTRANSFERASE"/>
    <property type="match status" value="1"/>
</dbReference>
<dbReference type="GO" id="GO:0070475">
    <property type="term" value="P:rRNA base methylation"/>
    <property type="evidence" value="ECO:0007669"/>
    <property type="project" value="UniProtKB-UniRule"/>
</dbReference>
<feature type="active site" description="S-methylcysteine intermediate" evidence="13">
    <location>
        <position position="335"/>
    </location>
</feature>
<comment type="miscellaneous">
    <text evidence="13">Reaction proceeds by a ping-pong mechanism involving intermediate methylation of a conserved cysteine residue.</text>
</comment>
<accession>A0A1N7J251</accession>
<keyword evidence="5 13" id="KW-0489">Methyltransferase</keyword>
<evidence type="ECO:0000256" key="2">
    <source>
        <dbReference type="ARBA" id="ARBA00022485"/>
    </source>
</evidence>
<feature type="domain" description="Radical SAM core" evidence="14">
    <location>
        <begin position="97"/>
        <end position="330"/>
    </location>
</feature>
<evidence type="ECO:0000256" key="6">
    <source>
        <dbReference type="ARBA" id="ARBA00022679"/>
    </source>
</evidence>
<feature type="binding site" evidence="13">
    <location>
        <begin position="161"/>
        <end position="162"/>
    </location>
    <ligand>
        <name>S-adenosyl-L-methionine</name>
        <dbReference type="ChEBI" id="CHEBI:59789"/>
    </ligand>
</feature>
<evidence type="ECO:0000256" key="3">
    <source>
        <dbReference type="ARBA" id="ARBA00022490"/>
    </source>
</evidence>
<evidence type="ECO:0000313" key="15">
    <source>
        <dbReference type="EMBL" id="SIS43374.1"/>
    </source>
</evidence>
<feature type="binding site" evidence="13">
    <location>
        <position position="292"/>
    </location>
    <ligand>
        <name>S-adenosyl-L-methionine</name>
        <dbReference type="ChEBI" id="CHEBI:59789"/>
    </ligand>
</feature>
<dbReference type="GO" id="GO:0005737">
    <property type="term" value="C:cytoplasm"/>
    <property type="evidence" value="ECO:0007669"/>
    <property type="project" value="UniProtKB-SubCell"/>
</dbReference>
<keyword evidence="8 13" id="KW-0819">tRNA processing</keyword>
<proteinExistence type="inferred from homology"/>
<dbReference type="InterPro" id="IPR058240">
    <property type="entry name" value="rSAM_sf"/>
</dbReference>
<dbReference type="GO" id="GO:0030488">
    <property type="term" value="P:tRNA methylation"/>
    <property type="evidence" value="ECO:0007669"/>
    <property type="project" value="UniProtKB-UniRule"/>
</dbReference>
<evidence type="ECO:0000256" key="5">
    <source>
        <dbReference type="ARBA" id="ARBA00022603"/>
    </source>
</evidence>
<keyword evidence="7 13" id="KW-0949">S-adenosyl-L-methionine</keyword>
<protein>
    <recommendedName>
        <fullName evidence="13">Probable dual-specificity RNA methyltransferase RlmN</fullName>
        <ecNumber evidence="13">2.1.1.192</ecNumber>
    </recommendedName>
    <alternativeName>
        <fullName evidence="13">23S rRNA (adenine(2503)-C(2))-methyltransferase</fullName>
    </alternativeName>
    <alternativeName>
        <fullName evidence="13">23S rRNA m2A2503 methyltransferase</fullName>
    </alternativeName>
    <alternativeName>
        <fullName evidence="13">Ribosomal RNA large subunit methyltransferase N</fullName>
    </alternativeName>
    <alternativeName>
        <fullName evidence="13">tRNA (adenine(37)-C(2))-methyltransferase</fullName>
    </alternativeName>
    <alternativeName>
        <fullName evidence="13">tRNA m2A37 methyltransferase</fullName>
    </alternativeName>
</protein>
<keyword evidence="4 13" id="KW-0698">rRNA processing</keyword>
<evidence type="ECO:0000313" key="16">
    <source>
        <dbReference type="Proteomes" id="UP000186795"/>
    </source>
</evidence>
<dbReference type="Gene3D" id="3.20.20.70">
    <property type="entry name" value="Aldolase class I"/>
    <property type="match status" value="1"/>
</dbReference>
<feature type="binding site" evidence="13">
    <location>
        <position position="111"/>
    </location>
    <ligand>
        <name>[4Fe-4S] cluster</name>
        <dbReference type="ChEBI" id="CHEBI:49883"/>
        <note>4Fe-4S-S-AdoMet</note>
    </ligand>
</feature>
<keyword evidence="9 13" id="KW-0479">Metal-binding</keyword>
<comment type="catalytic activity">
    <reaction evidence="13">
        <text>adenosine(2503) in 23S rRNA + 2 reduced [2Fe-2S]-[ferredoxin] + 2 S-adenosyl-L-methionine = 2-methyladenosine(2503) in 23S rRNA + 5'-deoxyadenosine + L-methionine + 2 oxidized [2Fe-2S]-[ferredoxin] + S-adenosyl-L-homocysteine</text>
        <dbReference type="Rhea" id="RHEA:42916"/>
        <dbReference type="Rhea" id="RHEA-COMP:10000"/>
        <dbReference type="Rhea" id="RHEA-COMP:10001"/>
        <dbReference type="Rhea" id="RHEA-COMP:10152"/>
        <dbReference type="Rhea" id="RHEA-COMP:10282"/>
        <dbReference type="ChEBI" id="CHEBI:17319"/>
        <dbReference type="ChEBI" id="CHEBI:33737"/>
        <dbReference type="ChEBI" id="CHEBI:33738"/>
        <dbReference type="ChEBI" id="CHEBI:57844"/>
        <dbReference type="ChEBI" id="CHEBI:57856"/>
        <dbReference type="ChEBI" id="CHEBI:59789"/>
        <dbReference type="ChEBI" id="CHEBI:74411"/>
        <dbReference type="ChEBI" id="CHEBI:74497"/>
        <dbReference type="EC" id="2.1.1.192"/>
    </reaction>
</comment>
<evidence type="ECO:0000256" key="11">
    <source>
        <dbReference type="ARBA" id="ARBA00023014"/>
    </source>
</evidence>
<dbReference type="EC" id="2.1.1.192" evidence="13"/>
<dbReference type="InterPro" id="IPR040072">
    <property type="entry name" value="Methyltransferase_A"/>
</dbReference>
<evidence type="ECO:0000256" key="4">
    <source>
        <dbReference type="ARBA" id="ARBA00022552"/>
    </source>
</evidence>
<keyword evidence="16" id="KW-1185">Reference proteome</keyword>
<keyword evidence="10 13" id="KW-0408">Iron</keyword>
<dbReference type="Gene3D" id="1.10.150.530">
    <property type="match status" value="1"/>
</dbReference>
<keyword evidence="11 13" id="KW-0411">Iron-sulfur</keyword>
<dbReference type="Proteomes" id="UP000186795">
    <property type="component" value="Unassembled WGS sequence"/>
</dbReference>
<dbReference type="InterPro" id="IPR013785">
    <property type="entry name" value="Aldolase_TIM"/>
</dbReference>
<dbReference type="SFLD" id="SFLDG01062">
    <property type="entry name" value="methyltransferase_(Class_A)"/>
    <property type="match status" value="1"/>
</dbReference>
<dbReference type="AlphaFoldDB" id="A0A1N7J251"/>
<comment type="similarity">
    <text evidence="13">Belongs to the radical SAM superfamily. RlmN family.</text>
</comment>
<dbReference type="Pfam" id="PF21016">
    <property type="entry name" value="RlmN_N"/>
    <property type="match status" value="1"/>
</dbReference>
<sequence length="350" mass="39928">MQPNAYDWTHADWKRWMKGVGEPAFRADQVMNWLYVKRVPSFADMTNLSRGLRERLERDFQLKPLETITVRQSADGTIKFLFQLFDGHAIETVIMRHNYGNSVCVTTQVGCRVGCTFCASTLGGLKRDLKAGEVVAQVLEAQRYLDRWGERVHSVVIMGIGEPFENYDASVQFMRVIQDEKGLNLAQRRITVSTSGIVPSIYRFAEEGLQVGLAISLHAPNQALRKRLMPVSYRYPLEELLAACRYYVQKTGRRITYEYALIGGKNDAPEHAHELGRLLEGSGSLINLIPVNHVPERNYTRTPRNRIFKFRDILQSYNLNTTIRREHGSDIEAACGQLRAQHLGLEQQTV</sequence>
<dbReference type="SFLD" id="SFLDS00029">
    <property type="entry name" value="Radical_SAM"/>
    <property type="match status" value="1"/>
</dbReference>
<comment type="function">
    <text evidence="13">Specifically methylates position 2 of adenine 2503 in 23S rRNA and position 2 of adenine 37 in tRNAs.</text>
</comment>
<dbReference type="GO" id="GO:0002935">
    <property type="term" value="F:tRNA (adenine(37)-C2)-methyltransferase activity"/>
    <property type="evidence" value="ECO:0007669"/>
    <property type="project" value="UniProtKB-UniRule"/>
</dbReference>
<keyword evidence="3 13" id="KW-0963">Cytoplasm</keyword>
<name>A0A1N7J251_9BACL</name>
<dbReference type="GO" id="GO:0070040">
    <property type="term" value="F:rRNA (adenine(2503)-C2-)-methyltransferase activity"/>
    <property type="evidence" value="ECO:0007669"/>
    <property type="project" value="UniProtKB-UniRule"/>
</dbReference>